<reference evidence="2 3" key="1">
    <citation type="submission" date="2019-07" db="EMBL/GenBank/DDBJ databases">
        <title>Gramella aestuarii sp. nov., isolated from a tidal flat, and emended description of Gramella echinicola.</title>
        <authorList>
            <person name="Liu L."/>
        </authorList>
    </citation>
    <scope>NUCLEOTIDE SEQUENCE [LARGE SCALE GENOMIC DNA]</scope>
    <source>
        <strain evidence="2 3">BS12</strain>
    </source>
</reference>
<evidence type="ECO:0008006" key="4">
    <source>
        <dbReference type="Google" id="ProtNLM"/>
    </source>
</evidence>
<proteinExistence type="predicted"/>
<dbReference type="Gene3D" id="1.25.40.10">
    <property type="entry name" value="Tetratricopeptide repeat domain"/>
    <property type="match status" value="1"/>
</dbReference>
<comment type="caution">
    <text evidence="2">The sequence shown here is derived from an EMBL/GenBank/DDBJ whole genome shotgun (WGS) entry which is preliminary data.</text>
</comment>
<dbReference type="Proteomes" id="UP000460416">
    <property type="component" value="Unassembled WGS sequence"/>
</dbReference>
<feature type="chain" id="PRO_5029586176" description="Tetratricopeptide repeat protein" evidence="1">
    <location>
        <begin position="25"/>
        <end position="303"/>
    </location>
</feature>
<dbReference type="AlphaFoldDB" id="A0A7M3SXL7"/>
<keyword evidence="3" id="KW-1185">Reference proteome</keyword>
<dbReference type="OrthoDB" id="1411613at2"/>
<organism evidence="2 3">
    <name type="scientific">Christiangramia aestuarii</name>
    <dbReference type="NCBI Taxonomy" id="1028746"/>
    <lineage>
        <taxon>Bacteria</taxon>
        <taxon>Pseudomonadati</taxon>
        <taxon>Bacteroidota</taxon>
        <taxon>Flavobacteriia</taxon>
        <taxon>Flavobacteriales</taxon>
        <taxon>Flavobacteriaceae</taxon>
        <taxon>Christiangramia</taxon>
    </lineage>
</organism>
<evidence type="ECO:0000313" key="2">
    <source>
        <dbReference type="EMBL" id="MUP41348.1"/>
    </source>
</evidence>
<feature type="signal peptide" evidence="1">
    <location>
        <begin position="1"/>
        <end position="24"/>
    </location>
</feature>
<dbReference type="InterPro" id="IPR011990">
    <property type="entry name" value="TPR-like_helical_dom_sf"/>
</dbReference>
<name>A0A7M3SXL7_9FLAO</name>
<dbReference type="SUPFAM" id="SSF48452">
    <property type="entry name" value="TPR-like"/>
    <property type="match status" value="1"/>
</dbReference>
<protein>
    <recommendedName>
        <fullName evidence="4">Tetratricopeptide repeat protein</fullName>
    </recommendedName>
</protein>
<evidence type="ECO:0000256" key="1">
    <source>
        <dbReference type="SAM" id="SignalP"/>
    </source>
</evidence>
<keyword evidence="1" id="KW-0732">Signal</keyword>
<sequence length="303" mass="34707">MKSRTTLQQGICGLLFILSMSLFAQNGEADMETIDKLHKEYKSNGADAALSMYKNMPEDKEYHGLQEPLNVLGYRLLNDENDAEAAALVFKAQIEEHPNEPNPYDSYADALIEQGKDEEAINNLNKSIDLLAGAEDNDFNNNLILASKSKLAKLKGLNKVFSFLEGNWKVETYNFPDGEKTLRFRDDVQFMPSKMNSALVMKMTNEEENWEGTQMIAYDAVNNVYKVARTNSNNLNGFQTAEMKIVEYSTNKLEMIETMENNDEKMKTRHVVERNGDEVEWTVYNITDEGEEKMVYRHMKKKS</sequence>
<accession>A0A7M3SXL7</accession>
<dbReference type="EMBL" id="VJVW01000001">
    <property type="protein sequence ID" value="MUP41348.1"/>
    <property type="molecule type" value="Genomic_DNA"/>
</dbReference>
<dbReference type="RefSeq" id="WP_156273535.1">
    <property type="nucleotide sequence ID" value="NZ_BAABGI010000002.1"/>
</dbReference>
<evidence type="ECO:0000313" key="3">
    <source>
        <dbReference type="Proteomes" id="UP000460416"/>
    </source>
</evidence>
<gene>
    <name evidence="2" type="ORF">FLP08_02040</name>
</gene>